<evidence type="ECO:0000313" key="2">
    <source>
        <dbReference type="Proteomes" id="UP000012073"/>
    </source>
</evidence>
<dbReference type="EMBL" id="HG001807">
    <property type="protein sequence ID" value="CDF36884.1"/>
    <property type="molecule type" value="Genomic_DNA"/>
</dbReference>
<dbReference type="GeneID" id="17324412"/>
<dbReference type="KEGG" id="ccp:CHC_T00005543001"/>
<dbReference type="AlphaFoldDB" id="R7QFM9"/>
<protein>
    <submittedName>
        <fullName evidence="1">Uncharacterized protein</fullName>
    </submittedName>
</protein>
<dbReference type="RefSeq" id="XP_005716703.1">
    <property type="nucleotide sequence ID" value="XM_005716646.1"/>
</dbReference>
<organism evidence="1 2">
    <name type="scientific">Chondrus crispus</name>
    <name type="common">Carrageen Irish moss</name>
    <name type="synonym">Polymorpha crispa</name>
    <dbReference type="NCBI Taxonomy" id="2769"/>
    <lineage>
        <taxon>Eukaryota</taxon>
        <taxon>Rhodophyta</taxon>
        <taxon>Florideophyceae</taxon>
        <taxon>Rhodymeniophycidae</taxon>
        <taxon>Gigartinales</taxon>
        <taxon>Gigartinaceae</taxon>
        <taxon>Chondrus</taxon>
    </lineage>
</organism>
<dbReference type="OrthoDB" id="6104at2759"/>
<name>R7QFM9_CHOCR</name>
<sequence length="732" mass="81084">MERDGVPDFVIHEAFAMGEHHVFSLYAAMRQTLINSGALWQCIAAHFKEGDLVADYISQSMDRASDTEWADALLVAFSGGNFDDLHMSIERSQYEVDKFIRIAAGAHVAGHVIPGEGKPSLLRAFTERKKHTVSICEYRSDEQFAATSTPAEVTSIGRLVCEDEFLFLEVSEGGEHRCINVAWNDVGFVITSNINDSVQMRHTVDLPTSRVALYAMMTCERLSLDRFDTRLLVETVVQMAESSQYLSLRGRVDSEETTRKEELGVDPEGKNVVNFDKLAQVVRNMESVLEEATHARLPQSAGRVTATFEELRQLQEGRGIEDLGLAAHCSSEAFATLSGRIKSVGWAQRKASSGKGMSILANTGWEEAKLVISQVLKNIGDRAATMFKKSRRAGVEIRQVESSANSGLLWFDRIFAGGTLTQKRREDLKNKVLRKTEPTRVNGEHEEVFYYPLIDTIFAITNREKVKRYRAKTVQMASYGGKESHPGVLAAVVKWLDHDKDDGNGRLMEVVLKRGQQGYDKLLDLLEPELATAIYNDVEASTTLKVSKLIQDCAKLPESFDKDWVVREVLSVCTVLGISYTVGSANCACFSKVIEGWQDVNSATKRVVEYDYPVPVNGATVHAKRRVLNAEVLHVMGTIASRRVGKLIVVTAREDIESVLQTPGRGDISETNTRFKQQSGGKILHLEVMTVPREYQGFGTDKVISGSYGIQGACQTSIGDHTQTVGATTQQP</sequence>
<keyword evidence="2" id="KW-1185">Reference proteome</keyword>
<proteinExistence type="predicted"/>
<accession>R7QFM9</accession>
<reference evidence="2" key="1">
    <citation type="journal article" date="2013" name="Proc. Natl. Acad. Sci. U.S.A.">
        <title>Genome structure and metabolic features in the red seaweed Chondrus crispus shed light on evolution of the Archaeplastida.</title>
        <authorList>
            <person name="Collen J."/>
            <person name="Porcel B."/>
            <person name="Carre W."/>
            <person name="Ball S.G."/>
            <person name="Chaparro C."/>
            <person name="Tonon T."/>
            <person name="Barbeyron T."/>
            <person name="Michel G."/>
            <person name="Noel B."/>
            <person name="Valentin K."/>
            <person name="Elias M."/>
            <person name="Artiguenave F."/>
            <person name="Arun A."/>
            <person name="Aury J.M."/>
            <person name="Barbosa-Neto J.F."/>
            <person name="Bothwell J.H."/>
            <person name="Bouget F.Y."/>
            <person name="Brillet L."/>
            <person name="Cabello-Hurtado F."/>
            <person name="Capella-Gutierrez S."/>
            <person name="Charrier B."/>
            <person name="Cladiere L."/>
            <person name="Cock J.M."/>
            <person name="Coelho S.M."/>
            <person name="Colleoni C."/>
            <person name="Czjzek M."/>
            <person name="Da Silva C."/>
            <person name="Delage L."/>
            <person name="Denoeud F."/>
            <person name="Deschamps P."/>
            <person name="Dittami S.M."/>
            <person name="Gabaldon T."/>
            <person name="Gachon C.M."/>
            <person name="Groisillier A."/>
            <person name="Herve C."/>
            <person name="Jabbari K."/>
            <person name="Katinka M."/>
            <person name="Kloareg B."/>
            <person name="Kowalczyk N."/>
            <person name="Labadie K."/>
            <person name="Leblanc C."/>
            <person name="Lopez P.J."/>
            <person name="McLachlan D.H."/>
            <person name="Meslet-Cladiere L."/>
            <person name="Moustafa A."/>
            <person name="Nehr Z."/>
            <person name="Nyvall Collen P."/>
            <person name="Panaud O."/>
            <person name="Partensky F."/>
            <person name="Poulain J."/>
            <person name="Rensing S.A."/>
            <person name="Rousvoal S."/>
            <person name="Samson G."/>
            <person name="Symeonidi A."/>
            <person name="Weissenbach J."/>
            <person name="Zambounis A."/>
            <person name="Wincker P."/>
            <person name="Boyen C."/>
        </authorList>
    </citation>
    <scope>NUCLEOTIDE SEQUENCE [LARGE SCALE GENOMIC DNA]</scope>
    <source>
        <strain evidence="2">cv. Stackhouse</strain>
    </source>
</reference>
<gene>
    <name evidence="1" type="ORF">CHC_T00005543001</name>
</gene>
<dbReference type="Gramene" id="CDF36884">
    <property type="protein sequence ID" value="CDF36884"/>
    <property type="gene ID" value="CHC_T00005543001"/>
</dbReference>
<dbReference type="Proteomes" id="UP000012073">
    <property type="component" value="Unassembled WGS sequence"/>
</dbReference>
<evidence type="ECO:0000313" key="1">
    <source>
        <dbReference type="EMBL" id="CDF36884.1"/>
    </source>
</evidence>